<feature type="transmembrane region" description="Helical" evidence="8">
    <location>
        <begin position="101"/>
        <end position="123"/>
    </location>
</feature>
<dbReference type="InterPro" id="IPR050814">
    <property type="entry name" value="Myo-inositol_Transporter"/>
</dbReference>
<reference evidence="10 11" key="1">
    <citation type="submission" date="2018-06" db="EMBL/GenBank/DDBJ databases">
        <authorList>
            <consortium name="Pathogen Informatics"/>
            <person name="Doyle S."/>
        </authorList>
    </citation>
    <scope>NUCLEOTIDE SEQUENCE [LARGE SCALE GENOMIC DNA]</scope>
    <source>
        <strain evidence="10 11">NCTC12272</strain>
    </source>
</reference>
<evidence type="ECO:0000256" key="8">
    <source>
        <dbReference type="SAM" id="Phobius"/>
    </source>
</evidence>
<feature type="transmembrane region" description="Helical" evidence="8">
    <location>
        <begin position="408"/>
        <end position="426"/>
    </location>
</feature>
<keyword evidence="5 8" id="KW-1133">Transmembrane helix</keyword>
<feature type="transmembrane region" description="Helical" evidence="8">
    <location>
        <begin position="76"/>
        <end position="95"/>
    </location>
</feature>
<keyword evidence="4 8" id="KW-0812">Transmembrane</keyword>
<comment type="similarity">
    <text evidence="2 7">Belongs to the major facilitator superfamily. Sugar transporter (TC 2.A.1.1) family.</text>
</comment>
<evidence type="ECO:0000313" key="11">
    <source>
        <dbReference type="Proteomes" id="UP000249566"/>
    </source>
</evidence>
<evidence type="ECO:0000259" key="9">
    <source>
        <dbReference type="PROSITE" id="PS50850"/>
    </source>
</evidence>
<dbReference type="InterPro" id="IPR005829">
    <property type="entry name" value="Sugar_transporter_CS"/>
</dbReference>
<evidence type="ECO:0000256" key="6">
    <source>
        <dbReference type="ARBA" id="ARBA00023136"/>
    </source>
</evidence>
<evidence type="ECO:0000256" key="3">
    <source>
        <dbReference type="ARBA" id="ARBA00022448"/>
    </source>
</evidence>
<keyword evidence="3 7" id="KW-0813">Transport</keyword>
<evidence type="ECO:0000256" key="1">
    <source>
        <dbReference type="ARBA" id="ARBA00004141"/>
    </source>
</evidence>
<dbReference type="EMBL" id="LS483412">
    <property type="protein sequence ID" value="SQG91336.1"/>
    <property type="molecule type" value="Genomic_DNA"/>
</dbReference>
<feature type="domain" description="Major facilitator superfamily (MFS) profile" evidence="9">
    <location>
        <begin position="5"/>
        <end position="430"/>
    </location>
</feature>
<dbReference type="PROSITE" id="PS00217">
    <property type="entry name" value="SUGAR_TRANSPORT_2"/>
    <property type="match status" value="1"/>
</dbReference>
<evidence type="ECO:0000256" key="7">
    <source>
        <dbReference type="RuleBase" id="RU003346"/>
    </source>
</evidence>
<feature type="transmembrane region" description="Helical" evidence="8">
    <location>
        <begin position="310"/>
        <end position="332"/>
    </location>
</feature>
<gene>
    <name evidence="10" type="primary">ywtG_2</name>
    <name evidence="10" type="ORF">NCTC12272_02550</name>
</gene>
<feature type="transmembrane region" description="Helical" evidence="8">
    <location>
        <begin position="162"/>
        <end position="183"/>
    </location>
</feature>
<dbReference type="RefSeq" id="WP_027222610.1">
    <property type="nucleotide sequence ID" value="NZ_CAAAIJ010000002.1"/>
</dbReference>
<evidence type="ECO:0000256" key="4">
    <source>
        <dbReference type="ARBA" id="ARBA00022692"/>
    </source>
</evidence>
<feature type="transmembrane region" description="Helical" evidence="8">
    <location>
        <begin position="282"/>
        <end position="303"/>
    </location>
</feature>
<dbReference type="SUPFAM" id="SSF103473">
    <property type="entry name" value="MFS general substrate transporter"/>
    <property type="match status" value="1"/>
</dbReference>
<proteinExistence type="inferred from homology"/>
<dbReference type="Gene3D" id="1.20.1250.20">
    <property type="entry name" value="MFS general substrate transporter like domains"/>
    <property type="match status" value="1"/>
</dbReference>
<organism evidence="10 11">
    <name type="scientific">Legionella pneumophila subsp. pascullei</name>
    <dbReference type="NCBI Taxonomy" id="91890"/>
    <lineage>
        <taxon>Bacteria</taxon>
        <taxon>Pseudomonadati</taxon>
        <taxon>Pseudomonadota</taxon>
        <taxon>Gammaproteobacteria</taxon>
        <taxon>Legionellales</taxon>
        <taxon>Legionellaceae</taxon>
        <taxon>Legionella</taxon>
    </lineage>
</organism>
<protein>
    <submittedName>
        <fullName evidence="10">D-xylose (Galactose, arabinose)-proton symporter</fullName>
    </submittedName>
</protein>
<sequence length="455" mass="49900">MAWLVAIIGSLAGFLFGYDEGIIAGSLELIKHYFHMSHTSVGMMTSALPFGALFGAMLIGSVLASRLVRHFGRKPCLIFAGILFLIGALGAAFSFNASILVLSRFILGIAIGVAAVTTPLYLSETAPTHLRGAMVAIYQLAITIGIVCSYGVNYLLIDYGSWRVMFASSIIPALILVIGISFMPESPRWLLNEGRRKEAKEALDKLRGDVGVADELHDIQAALDQEPEQKNWQLLFKKPLLPALSLGVILFCLQQLSGINVIIYYAPEIFKNLGFSSTHGQILATMGIGLVNMLVTILAVFYVDKIGRRNLLLLGFTGTSISLAAIGIFSYYQVAWLAYLSVTCLTLYIFSFAISLGPIPYIAMSEIFPLYVRGAGMGLSSISNWGFNGIVVFTFPVLFSAVGLEYTFLIYACICFLGLIYTFIFMPETKNLSLEYIEEYIVSGKSLRWLGRKKH</sequence>
<dbReference type="PROSITE" id="PS00216">
    <property type="entry name" value="SUGAR_TRANSPORT_1"/>
    <property type="match status" value="1"/>
</dbReference>
<dbReference type="NCBIfam" id="TIGR00879">
    <property type="entry name" value="SP"/>
    <property type="match status" value="1"/>
</dbReference>
<dbReference type="AlphaFoldDB" id="A0AAX2IZL2"/>
<dbReference type="InterPro" id="IPR036259">
    <property type="entry name" value="MFS_trans_sf"/>
</dbReference>
<keyword evidence="6 8" id="KW-0472">Membrane</keyword>
<feature type="transmembrane region" description="Helical" evidence="8">
    <location>
        <begin position="338"/>
        <end position="364"/>
    </location>
</feature>
<evidence type="ECO:0000313" key="10">
    <source>
        <dbReference type="EMBL" id="SQG91336.1"/>
    </source>
</evidence>
<dbReference type="Proteomes" id="UP000249566">
    <property type="component" value="Chromosome 1"/>
</dbReference>
<dbReference type="PANTHER" id="PTHR48020">
    <property type="entry name" value="PROTON MYO-INOSITOL COTRANSPORTER"/>
    <property type="match status" value="1"/>
</dbReference>
<feature type="transmembrane region" description="Helical" evidence="8">
    <location>
        <begin position="41"/>
        <end position="64"/>
    </location>
</feature>
<dbReference type="PANTHER" id="PTHR48020:SF12">
    <property type="entry name" value="PROTON MYO-INOSITOL COTRANSPORTER"/>
    <property type="match status" value="1"/>
</dbReference>
<evidence type="ECO:0000256" key="5">
    <source>
        <dbReference type="ARBA" id="ARBA00022989"/>
    </source>
</evidence>
<dbReference type="InterPro" id="IPR020846">
    <property type="entry name" value="MFS_dom"/>
</dbReference>
<feature type="transmembrane region" description="Helical" evidence="8">
    <location>
        <begin position="240"/>
        <end position="266"/>
    </location>
</feature>
<dbReference type="GO" id="GO:0022857">
    <property type="term" value="F:transmembrane transporter activity"/>
    <property type="evidence" value="ECO:0007669"/>
    <property type="project" value="InterPro"/>
</dbReference>
<evidence type="ECO:0000256" key="2">
    <source>
        <dbReference type="ARBA" id="ARBA00010992"/>
    </source>
</evidence>
<dbReference type="PROSITE" id="PS50850">
    <property type="entry name" value="MFS"/>
    <property type="match status" value="1"/>
</dbReference>
<dbReference type="InterPro" id="IPR005828">
    <property type="entry name" value="MFS_sugar_transport-like"/>
</dbReference>
<dbReference type="InterPro" id="IPR003663">
    <property type="entry name" value="Sugar/inositol_transpt"/>
</dbReference>
<feature type="transmembrane region" description="Helical" evidence="8">
    <location>
        <begin position="135"/>
        <end position="156"/>
    </location>
</feature>
<dbReference type="PRINTS" id="PR00171">
    <property type="entry name" value="SUGRTRNSPORT"/>
</dbReference>
<feature type="transmembrane region" description="Helical" evidence="8">
    <location>
        <begin position="385"/>
        <end position="402"/>
    </location>
</feature>
<dbReference type="GO" id="GO:0016020">
    <property type="term" value="C:membrane"/>
    <property type="evidence" value="ECO:0007669"/>
    <property type="project" value="UniProtKB-SubCell"/>
</dbReference>
<accession>A0AAX2IZL2</accession>
<dbReference type="Pfam" id="PF00083">
    <property type="entry name" value="Sugar_tr"/>
    <property type="match status" value="1"/>
</dbReference>
<dbReference type="FunFam" id="1.20.1250.20:FF:000134">
    <property type="entry name" value="MFS sugar transporter protein"/>
    <property type="match status" value="1"/>
</dbReference>
<comment type="subcellular location">
    <subcellularLocation>
        <location evidence="1">Membrane</location>
        <topology evidence="1">Multi-pass membrane protein</topology>
    </subcellularLocation>
</comment>
<name>A0AAX2IZL2_LEGPN</name>